<dbReference type="RefSeq" id="WP_307374677.1">
    <property type="nucleotide sequence ID" value="NZ_JAUSUW010000010.1"/>
</dbReference>
<name>A0ABU0GA88_9HYPH</name>
<protein>
    <submittedName>
        <fullName evidence="1">Uncharacterized protein</fullName>
    </submittedName>
</protein>
<reference evidence="1 2" key="1">
    <citation type="submission" date="2023-07" db="EMBL/GenBank/DDBJ databases">
        <title>Genomic Encyclopedia of Type Strains, Phase IV (KMG-IV): sequencing the most valuable type-strain genomes for metagenomic binning, comparative biology and taxonomic classification.</title>
        <authorList>
            <person name="Goeker M."/>
        </authorList>
    </citation>
    <scope>NUCLEOTIDE SEQUENCE [LARGE SCALE GENOMIC DNA]</scope>
    <source>
        <strain evidence="1 2">DSM 1111</strain>
    </source>
</reference>
<evidence type="ECO:0000313" key="1">
    <source>
        <dbReference type="EMBL" id="MDQ0422270.1"/>
    </source>
</evidence>
<keyword evidence="2" id="KW-1185">Reference proteome</keyword>
<sequence length="1009" mass="106353">MPMKVLGAGGSGLTSEQKTKLDSIVVTNPTNISPSGPPTAKDDTTKGWKVGSQWVYNGVTYECYDATKDKAVWSPVGDTVYFEDYPALVSAIVGASRATYLNKLCKISNANGCAAGGTFTFSKNVETPTDDPATVPNFPDPAIADGGDATVRVKAVADANGDGYSYEVMPRATSELRISKVMTTPEPKPTAEGSYIFNVVPTDGLPNGILRGDICSLKSGVWARAFSFAAAPACIQVGEIASDVASWTKGVNAWVSPGAKIYAQLYATVDEMVTAINARAESVVEIIWPENRTMEIKSNCTISKVVQFARTIGAKIIGKFNLTFAQRAIVLGGVTFATGGVVTFAGADSIFWSNAVEDTQIVVTGQRSLIRDNVISVLAGNEKFRTAQFTGSISGTTLTVSAVANGTLAVGTHITGAGIAKGTRITALGTGTGGTGTYTISLDHGTVTSRGLEGYSFPLTSLLRLQANRCEAYGNKFEIGDTWYSSSTPSLNGIELVHGFNQLYVLNNSFSGWSAVKNHIAAIANSTLAATDWRVSFNVFNSPFHNAVVDLSTTEVKWYPTILGNVGEFYGLHANCGDSSIVFQLRNTPNAIIEHNNIQNTPRNLISVVDAWDVSFKSNKARGLGTRASKARYTATVSGRVMSVTAISDGWVQVGQPVYGDGVAAGTTIVGRITGDGGIGTYLLSSSNTVSTATTMSSLIDLTASISGTTMTVTATTGRLMVGQRITGVGINGSGITITALGTGTGGTGTYTVSVSQTLSSRGLFAHGNETDPKFCTFDFVRYLSFSGNFLMSIREMRAGARMLSLTSSAGVSTYPKITDNHFDADGALGINNTIAVSMSGVTGKVVIRGNSYYGFEKNTSGCAEFPLRVHAQKGGTNINIGGSITTVADMFVPDEYKCNGKEFFTDASAEFKAPYDMVVQVAGQVTWEEGVVNVGNAMVYAYVNGNERGRGLSQITASNATDSDYAATLPPIAIPLSKDDVLTLRAALPSSKLVRAYSNTYLSIIQLE</sequence>
<dbReference type="EMBL" id="JAUSUW010000010">
    <property type="protein sequence ID" value="MDQ0422270.1"/>
    <property type="molecule type" value="Genomic_DNA"/>
</dbReference>
<evidence type="ECO:0000313" key="2">
    <source>
        <dbReference type="Proteomes" id="UP001238496"/>
    </source>
</evidence>
<accession>A0ABU0GA88</accession>
<dbReference type="Proteomes" id="UP001238496">
    <property type="component" value="Unassembled WGS sequence"/>
</dbReference>
<organism evidence="1 2">
    <name type="scientific">Peteryoungia aggregata LMG 23059</name>
    <dbReference type="NCBI Taxonomy" id="1368425"/>
    <lineage>
        <taxon>Bacteria</taxon>
        <taxon>Pseudomonadati</taxon>
        <taxon>Pseudomonadota</taxon>
        <taxon>Alphaproteobacteria</taxon>
        <taxon>Hyphomicrobiales</taxon>
        <taxon>Rhizobiaceae</taxon>
        <taxon>Peteryoungia</taxon>
    </lineage>
</organism>
<gene>
    <name evidence="1" type="ORF">J2045_003318</name>
</gene>
<comment type="caution">
    <text evidence="1">The sequence shown here is derived from an EMBL/GenBank/DDBJ whole genome shotgun (WGS) entry which is preliminary data.</text>
</comment>
<proteinExistence type="predicted"/>